<gene>
    <name evidence="1" type="ORF">PRELSG_1261900</name>
</gene>
<proteinExistence type="predicted"/>
<dbReference type="EMBL" id="LN835307">
    <property type="protein sequence ID" value="CRH01725.1"/>
    <property type="molecule type" value="Genomic_DNA"/>
</dbReference>
<dbReference type="OrthoDB" id="381626at2759"/>
<dbReference type="GeneID" id="39737863"/>
<dbReference type="VEuPathDB" id="PlasmoDB:PRELSG_1261900"/>
<dbReference type="KEGG" id="prel:PRELSG_1261900"/>
<dbReference type="Proteomes" id="UP000220158">
    <property type="component" value="Chromosome 12"/>
</dbReference>
<organism evidence="1 2">
    <name type="scientific">Plasmodium relictum</name>
    <dbReference type="NCBI Taxonomy" id="85471"/>
    <lineage>
        <taxon>Eukaryota</taxon>
        <taxon>Sar</taxon>
        <taxon>Alveolata</taxon>
        <taxon>Apicomplexa</taxon>
        <taxon>Aconoidasida</taxon>
        <taxon>Haemosporida</taxon>
        <taxon>Plasmodiidae</taxon>
        <taxon>Plasmodium</taxon>
        <taxon>Plasmodium (Haemamoeba)</taxon>
    </lineage>
</organism>
<dbReference type="OMA" id="PTLVFCC"/>
<name>A0A1J1H9V6_PLARL</name>
<protein>
    <submittedName>
        <fullName evidence="1">Uncharacterized protein</fullName>
    </submittedName>
</protein>
<sequence length="159" mass="19117">MFPLCFLNKKIIKNIKSKFFTTANIFKSHENFNKENKSVIDVYENYEVLKNIKKKNTLKNSLKKFREIVQKETKRKGYNFYYGWPPINRIKITEDEKLGLYGRKVFIFNRIKGIKEKEANLCICCKNKNIIFLNKQEFQSLLNNINFIKQELQEFAKKI</sequence>
<accession>A0A1J1H9V6</accession>
<dbReference type="RefSeq" id="XP_028534724.1">
    <property type="nucleotide sequence ID" value="XM_028678434.1"/>
</dbReference>
<reference evidence="1 2" key="1">
    <citation type="submission" date="2015-04" db="EMBL/GenBank/DDBJ databases">
        <authorList>
            <consortium name="Pathogen Informatics"/>
        </authorList>
    </citation>
    <scope>NUCLEOTIDE SEQUENCE [LARGE SCALE GENOMIC DNA]</scope>
    <source>
        <strain evidence="1 2">SGS1</strain>
    </source>
</reference>
<dbReference type="AlphaFoldDB" id="A0A1J1H9V6"/>
<keyword evidence="2" id="KW-1185">Reference proteome</keyword>
<evidence type="ECO:0000313" key="1">
    <source>
        <dbReference type="EMBL" id="CRH01725.1"/>
    </source>
</evidence>
<evidence type="ECO:0000313" key="2">
    <source>
        <dbReference type="Proteomes" id="UP000220158"/>
    </source>
</evidence>